<dbReference type="InterPro" id="IPR036278">
    <property type="entry name" value="Sialidase_sf"/>
</dbReference>
<accession>A0A844FXZ8</accession>
<dbReference type="PANTHER" id="PTHR43752:SF2">
    <property type="entry name" value="BNR_ASP-BOX REPEAT FAMILY PROTEIN"/>
    <property type="match status" value="1"/>
</dbReference>
<dbReference type="PANTHER" id="PTHR43752">
    <property type="entry name" value="BNR/ASP-BOX REPEAT FAMILY PROTEIN"/>
    <property type="match status" value="1"/>
</dbReference>
<dbReference type="Pfam" id="PF13088">
    <property type="entry name" value="BNR_2"/>
    <property type="match status" value="1"/>
</dbReference>
<organism evidence="2 3">
    <name type="scientific">Victivallis lenta</name>
    <dbReference type="NCBI Taxonomy" id="2606640"/>
    <lineage>
        <taxon>Bacteria</taxon>
        <taxon>Pseudomonadati</taxon>
        <taxon>Lentisphaerota</taxon>
        <taxon>Lentisphaeria</taxon>
        <taxon>Victivallales</taxon>
        <taxon>Victivallaceae</taxon>
        <taxon>Victivallis</taxon>
    </lineage>
</organism>
<sequence>MIQKFSISNDPAMYEAWPDVVLTGSGKLVCVFSECTHHGNRDYTRIMLSDSGDRGRHWSPKRPLTEGTRGLPYYYNCARISRLRDGRLVVVVDRIPADGGESRAARAENVLYFSADDGESWSGPVGTPLCGIVPDKLLELENGRRIISAHHHVNGKLAQFLRYSDDGGESWSDPVTVGLDPALNLCEVSILPMGKGTLVAFLRENSAMGYDCKKTISHDNGETWGPVIDFPLPGCHRPVAGFLRDGRIFITYRFMQGGKGWLGAWTQNFFGALTDRESVLASRRDESTARIMPIDYDRSPLSDLGYSGWVQFPDGELYIVNYIVDDALDKGQIRGYALRPEEFAL</sequence>
<name>A0A844FXZ8_9BACT</name>
<feature type="domain" description="Sialidase" evidence="1">
    <location>
        <begin position="26"/>
        <end position="318"/>
    </location>
</feature>
<dbReference type="CDD" id="cd15482">
    <property type="entry name" value="Sialidase_non-viral"/>
    <property type="match status" value="1"/>
</dbReference>
<dbReference type="RefSeq" id="WP_106053269.1">
    <property type="nucleotide sequence ID" value="NZ_VUNS01000001.1"/>
</dbReference>
<dbReference type="InterPro" id="IPR011040">
    <property type="entry name" value="Sialidase"/>
</dbReference>
<evidence type="ECO:0000313" key="3">
    <source>
        <dbReference type="Proteomes" id="UP000435649"/>
    </source>
</evidence>
<keyword evidence="3" id="KW-1185">Reference proteome</keyword>
<dbReference type="Proteomes" id="UP000435649">
    <property type="component" value="Unassembled WGS sequence"/>
</dbReference>
<comment type="caution">
    <text evidence="2">The sequence shown here is derived from an EMBL/GenBank/DDBJ whole genome shotgun (WGS) entry which is preliminary data.</text>
</comment>
<reference evidence="2 3" key="1">
    <citation type="submission" date="2019-08" db="EMBL/GenBank/DDBJ databases">
        <title>In-depth cultivation of the pig gut microbiome towards novel bacterial diversity and tailored functional studies.</title>
        <authorList>
            <person name="Wylensek D."/>
            <person name="Hitch T.C.A."/>
            <person name="Clavel T."/>
        </authorList>
    </citation>
    <scope>NUCLEOTIDE SEQUENCE [LARGE SCALE GENOMIC DNA]</scope>
    <source>
        <strain evidence="2 3">BBE-744-WT-12</strain>
    </source>
</reference>
<protein>
    <submittedName>
        <fullName evidence="2">Exo-alpha-sialidase</fullName>
    </submittedName>
</protein>
<dbReference type="EMBL" id="VUNS01000001">
    <property type="protein sequence ID" value="MST95753.1"/>
    <property type="molecule type" value="Genomic_DNA"/>
</dbReference>
<dbReference type="Gene3D" id="2.120.10.10">
    <property type="match status" value="1"/>
</dbReference>
<gene>
    <name evidence="2" type="ORF">FYJ85_01660</name>
</gene>
<evidence type="ECO:0000259" key="1">
    <source>
        <dbReference type="Pfam" id="PF13088"/>
    </source>
</evidence>
<dbReference type="AlphaFoldDB" id="A0A844FXZ8"/>
<proteinExistence type="predicted"/>
<evidence type="ECO:0000313" key="2">
    <source>
        <dbReference type="EMBL" id="MST95753.1"/>
    </source>
</evidence>
<dbReference type="SUPFAM" id="SSF50939">
    <property type="entry name" value="Sialidases"/>
    <property type="match status" value="1"/>
</dbReference>